<keyword evidence="4" id="KW-1185">Reference proteome</keyword>
<dbReference type="Proteomes" id="UP000660024">
    <property type="component" value="Unassembled WGS sequence"/>
</dbReference>
<dbReference type="InterPro" id="IPR017850">
    <property type="entry name" value="Alkaline_phosphatase_core_sf"/>
</dbReference>
<comment type="caution">
    <text evidence="3">The sequence shown here is derived from an EMBL/GenBank/DDBJ whole genome shotgun (WGS) entry which is preliminary data.</text>
</comment>
<evidence type="ECO:0000313" key="4">
    <source>
        <dbReference type="Proteomes" id="UP000660024"/>
    </source>
</evidence>
<gene>
    <name evidence="3" type="ORF">I5M32_11585</name>
</gene>
<dbReference type="PANTHER" id="PTHR43108:SF6">
    <property type="entry name" value="N-SULPHOGLUCOSAMINE SULPHOHYDROLASE"/>
    <property type="match status" value="1"/>
</dbReference>
<dbReference type="SUPFAM" id="SSF53649">
    <property type="entry name" value="Alkaline phosphatase-like"/>
    <property type="match status" value="1"/>
</dbReference>
<dbReference type="CDD" id="cd16031">
    <property type="entry name" value="G6S_like"/>
    <property type="match status" value="1"/>
</dbReference>
<sequence>MIRSKIFFKEFNCLVIYLCLFVCNATAQNKRPNIIYLLTDDQRWDAMGAMGNSIIKTPNMDKLANAGVLFQNAYVTTSICCVSRASILTGQYENKHHIHDFSTDLSANSIANSYPALLKKAGYSTGFIGKFGIGTHPPQQIFDYWVNSEAGEQMQPNYIIKGKSGKEIHDTDTLSNAIQNFLTDYGKGKKPFCLSVSFKAPHEQDGNPPTYVVQAPYKNLYQDVTIPEPVTADPKYWKQFPSFFQTDTNFGRARWKGLFGTPELYQENVKNYYRLITGVDDAIGKMMKKLNQLGIADNTIIMVMGDNGMFLGEHGMEGKWWGYEESVRIPLLIYNPKAPDKIKQYKAPQMALNIDIAPTILGFAGIKPPAAMEGQDLFEVLENKIPERKDFFYQYYFLGSAQLPRQEGVVTPRFKYMNYIDNNYEELFDIRFDPHETDNLAKNPKYKTELDTLRKRYQDLKKAHGVPKSEYMSSKKAF</sequence>
<evidence type="ECO:0000313" key="3">
    <source>
        <dbReference type="EMBL" id="MBK0383599.1"/>
    </source>
</evidence>
<organism evidence="3 4">
    <name type="scientific">Pedobacter segetis</name>
    <dbReference type="NCBI Taxonomy" id="2793069"/>
    <lineage>
        <taxon>Bacteria</taxon>
        <taxon>Pseudomonadati</taxon>
        <taxon>Bacteroidota</taxon>
        <taxon>Sphingobacteriia</taxon>
        <taxon>Sphingobacteriales</taxon>
        <taxon>Sphingobacteriaceae</taxon>
        <taxon>Pedobacter</taxon>
    </lineage>
</organism>
<feature type="domain" description="Sulfatase N-terminal" evidence="2">
    <location>
        <begin position="32"/>
        <end position="366"/>
    </location>
</feature>
<dbReference type="RefSeq" id="WP_200586474.1">
    <property type="nucleotide sequence ID" value="NZ_JAEHFY010000015.1"/>
</dbReference>
<keyword evidence="1" id="KW-0732">Signal</keyword>
<protein>
    <submittedName>
        <fullName evidence="3">Sulfatase</fullName>
    </submittedName>
</protein>
<dbReference type="EMBL" id="JAEHFY010000015">
    <property type="protein sequence ID" value="MBK0383599.1"/>
    <property type="molecule type" value="Genomic_DNA"/>
</dbReference>
<feature type="chain" id="PRO_5047525456" evidence="1">
    <location>
        <begin position="28"/>
        <end position="478"/>
    </location>
</feature>
<name>A0ABS1BL32_9SPHI</name>
<dbReference type="PANTHER" id="PTHR43108">
    <property type="entry name" value="N-ACETYLGLUCOSAMINE-6-SULFATASE FAMILY MEMBER"/>
    <property type="match status" value="1"/>
</dbReference>
<reference evidence="3 4" key="1">
    <citation type="submission" date="2020-12" db="EMBL/GenBank/DDBJ databases">
        <title>Bacterial novel species Pedobacter sp. SD-b isolated from soil.</title>
        <authorList>
            <person name="Jung H.-Y."/>
        </authorList>
    </citation>
    <scope>NUCLEOTIDE SEQUENCE [LARGE SCALE GENOMIC DNA]</scope>
    <source>
        <strain evidence="3 4">SD-b</strain>
    </source>
</reference>
<feature type="signal peptide" evidence="1">
    <location>
        <begin position="1"/>
        <end position="27"/>
    </location>
</feature>
<dbReference type="InterPro" id="IPR000917">
    <property type="entry name" value="Sulfatase_N"/>
</dbReference>
<dbReference type="Gene3D" id="3.40.720.10">
    <property type="entry name" value="Alkaline Phosphatase, subunit A"/>
    <property type="match status" value="1"/>
</dbReference>
<evidence type="ECO:0000256" key="1">
    <source>
        <dbReference type="SAM" id="SignalP"/>
    </source>
</evidence>
<dbReference type="Pfam" id="PF00884">
    <property type="entry name" value="Sulfatase"/>
    <property type="match status" value="1"/>
</dbReference>
<accession>A0ABS1BL32</accession>
<evidence type="ECO:0000259" key="2">
    <source>
        <dbReference type="Pfam" id="PF00884"/>
    </source>
</evidence>
<proteinExistence type="predicted"/>